<evidence type="ECO:0000313" key="2">
    <source>
        <dbReference type="EMBL" id="OON33553.1"/>
    </source>
</evidence>
<dbReference type="STRING" id="1926881.BTJ39_24020"/>
<dbReference type="Proteomes" id="UP000190667">
    <property type="component" value="Unassembled WGS sequence"/>
</dbReference>
<evidence type="ECO:0000256" key="1">
    <source>
        <dbReference type="SAM" id="MobiDB-lite"/>
    </source>
</evidence>
<name>A0A1S8Y4F7_9GAMM</name>
<dbReference type="AlphaFoldDB" id="A0A1S8Y4F7"/>
<gene>
    <name evidence="2" type="ORF">BTJ39_24020</name>
</gene>
<organism evidence="2 3">
    <name type="scientific">Izhakiella australiensis</name>
    <dbReference type="NCBI Taxonomy" id="1926881"/>
    <lineage>
        <taxon>Bacteria</taxon>
        <taxon>Pseudomonadati</taxon>
        <taxon>Pseudomonadota</taxon>
        <taxon>Gammaproteobacteria</taxon>
        <taxon>Enterobacterales</taxon>
        <taxon>Erwiniaceae</taxon>
        <taxon>Izhakiella</taxon>
    </lineage>
</organism>
<reference evidence="2 3" key="1">
    <citation type="submission" date="2016-12" db="EMBL/GenBank/DDBJ databases">
        <title>Izhakiella australiana sp. nov. of genus Izhakiella isolated from Australian desert.</title>
        <authorList>
            <person name="Ji M."/>
        </authorList>
    </citation>
    <scope>NUCLEOTIDE SEQUENCE [LARGE SCALE GENOMIC DNA]</scope>
    <source>
        <strain evidence="2 3">D4N98</strain>
    </source>
</reference>
<protein>
    <submittedName>
        <fullName evidence="2">Uncharacterized protein</fullName>
    </submittedName>
</protein>
<evidence type="ECO:0000313" key="3">
    <source>
        <dbReference type="Proteomes" id="UP000190667"/>
    </source>
</evidence>
<sequence length="86" mass="9561">MTPDEVKKKIRDLFRIGTATVREDQVNSETIFTLTATARRTVSKTSPSLHVSQRSPTGDDIKQKHIEAAARRRRLIAAGLYLPAGD</sequence>
<accession>A0A1S8Y4F7</accession>
<feature type="compositionally biased region" description="Polar residues" evidence="1">
    <location>
        <begin position="43"/>
        <end position="56"/>
    </location>
</feature>
<dbReference type="EMBL" id="MRUL01000046">
    <property type="protein sequence ID" value="OON33553.1"/>
    <property type="molecule type" value="Genomic_DNA"/>
</dbReference>
<comment type="caution">
    <text evidence="2">The sequence shown here is derived from an EMBL/GenBank/DDBJ whole genome shotgun (WGS) entry which is preliminary data.</text>
</comment>
<keyword evidence="3" id="KW-1185">Reference proteome</keyword>
<proteinExistence type="predicted"/>
<feature type="region of interest" description="Disordered" evidence="1">
    <location>
        <begin position="43"/>
        <end position="63"/>
    </location>
</feature>